<sequence>MISKKEDAKPLGPINLNKDQIDEVISLIRLDKNKPISLNLENFKNTSSSKIQIKNIKILKFNDLTGEILLSIDGLFENREFSIKESKITDFRKIIISTTTNIDASINKNNLIENLKNIDDLKNLEESEILKYIDIKYNNVLINDLHKKNLAKIKSITFIRGSLSLDFSFNYKTKELNEQEKSYTAEIKQNRILVKNLKSVNAKEVLDYILEEQKVNISSINLRTFASIYKSKWNTDKTIINYFFDRPQYNEIKNKYLGGNGDFSLDIVEVKSNDLTGTLFLSYRVSYEHNDQTIMSMNTKNENITGFLKIKDNDIFKDYGKRFLLINDIFNNLFKKTLENLYKEQYLKKSVDKGTNELEISDDIIQYFKFERWDVFKRSSNGYDLKGKYSFWLFKHDGLDLAIKKLKKDTILEEPLTHKELLIIEGIFIEPVKINMTLVEDDKRFNVNFKYKITFILNSDNDIFSDNYEKIEVMESTNLFLNI</sequence>
<protein>
    <submittedName>
        <fullName evidence="1">Uncharacterized protein</fullName>
    </submittedName>
</protein>
<evidence type="ECO:0000313" key="2">
    <source>
        <dbReference type="Proteomes" id="UP000501728"/>
    </source>
</evidence>
<name>A0A858U3J8_9MOLU</name>
<accession>A0A858U3J8</accession>
<dbReference type="RefSeq" id="WP_169580442.1">
    <property type="nucleotide sequence ID" value="NZ_CP051480.1"/>
</dbReference>
<reference evidence="1 2" key="1">
    <citation type="submission" date="2020-04" db="EMBL/GenBank/DDBJ databases">
        <title>Novel Mycoplasma species detected in Phocoena phocoena (harbor porpoise) from the USA.</title>
        <authorList>
            <person name="Volokhov D.V."/>
        </authorList>
    </citation>
    <scope>NUCLEOTIDE SEQUENCE [LARGE SCALE GENOMIC DNA]</scope>
    <source>
        <strain evidence="1 2">C264-NAS</strain>
    </source>
</reference>
<dbReference type="KEGG" id="mphn:HGG64_02840"/>
<dbReference type="AlphaFoldDB" id="A0A858U3J8"/>
<gene>
    <name evidence="1" type="ORF">HGG64_02840</name>
</gene>
<dbReference type="Proteomes" id="UP000501728">
    <property type="component" value="Chromosome"/>
</dbReference>
<dbReference type="EMBL" id="CP051480">
    <property type="protein sequence ID" value="QJG66619.1"/>
    <property type="molecule type" value="Genomic_DNA"/>
</dbReference>
<evidence type="ECO:0000313" key="1">
    <source>
        <dbReference type="EMBL" id="QJG66619.1"/>
    </source>
</evidence>
<proteinExistence type="predicted"/>
<organism evidence="1 2">
    <name type="scientific">Mycoplasma phocoeninasale</name>
    <dbReference type="NCBI Taxonomy" id="2726117"/>
    <lineage>
        <taxon>Bacteria</taxon>
        <taxon>Bacillati</taxon>
        <taxon>Mycoplasmatota</taxon>
        <taxon>Mollicutes</taxon>
        <taxon>Mycoplasmataceae</taxon>
        <taxon>Mycoplasma</taxon>
    </lineage>
</organism>
<keyword evidence="2" id="KW-1185">Reference proteome</keyword>